<dbReference type="RefSeq" id="WP_075786534.1">
    <property type="nucleotide sequence ID" value="NZ_JAESIM010000005.1"/>
</dbReference>
<sequence>MWRPKARPFRIAAALAACLALVGPAPARAADPAFPALDCAALWDATADFRARYALAEGPPDEARAMARAFRDAAVALSDDPEAEVDARIAKLRPIYLLLLKRYILDGNRRARDQYVRLSGLCDDFGRDAALPGHQGPGR</sequence>
<organism evidence="2 3">
    <name type="scientific">Rhodovulum visakhapatnamense</name>
    <dbReference type="NCBI Taxonomy" id="364297"/>
    <lineage>
        <taxon>Bacteria</taxon>
        <taxon>Pseudomonadati</taxon>
        <taxon>Pseudomonadota</taxon>
        <taxon>Alphaproteobacteria</taxon>
        <taxon>Rhodobacterales</taxon>
        <taxon>Paracoccaceae</taxon>
        <taxon>Rhodovulum</taxon>
    </lineage>
</organism>
<feature type="signal peptide" evidence="1">
    <location>
        <begin position="1"/>
        <end position="29"/>
    </location>
</feature>
<dbReference type="Proteomes" id="UP000635853">
    <property type="component" value="Unassembled WGS sequence"/>
</dbReference>
<keyword evidence="1" id="KW-0732">Signal</keyword>
<feature type="chain" id="PRO_5045204851" evidence="1">
    <location>
        <begin position="30"/>
        <end position="139"/>
    </location>
</feature>
<gene>
    <name evidence="2" type="ORF">JMJ92_15190</name>
</gene>
<name>A0ABS1RIK9_9RHOB</name>
<evidence type="ECO:0000256" key="1">
    <source>
        <dbReference type="SAM" id="SignalP"/>
    </source>
</evidence>
<protein>
    <submittedName>
        <fullName evidence="2">Uncharacterized protein</fullName>
    </submittedName>
</protein>
<accession>A0ABS1RIK9</accession>
<proteinExistence type="predicted"/>
<evidence type="ECO:0000313" key="3">
    <source>
        <dbReference type="Proteomes" id="UP000635853"/>
    </source>
</evidence>
<dbReference type="EMBL" id="JAESIL010000071">
    <property type="protein sequence ID" value="MBL3579489.1"/>
    <property type="molecule type" value="Genomic_DNA"/>
</dbReference>
<reference evidence="3" key="1">
    <citation type="submission" date="2021-01" db="EMBL/GenBank/DDBJ databases">
        <title>Draft genomes of Rhodovulum sulfidophilum.</title>
        <authorList>
            <person name="Guzman M.S."/>
        </authorList>
    </citation>
    <scope>NUCLEOTIDE SEQUENCE [LARGE SCALE GENOMIC DNA]</scope>
    <source>
        <strain evidence="3">AB19</strain>
    </source>
</reference>
<comment type="caution">
    <text evidence="2">The sequence shown here is derived from an EMBL/GenBank/DDBJ whole genome shotgun (WGS) entry which is preliminary data.</text>
</comment>
<evidence type="ECO:0000313" key="2">
    <source>
        <dbReference type="EMBL" id="MBL3579489.1"/>
    </source>
</evidence>
<keyword evidence="3" id="KW-1185">Reference proteome</keyword>